<accession>A0A0W8F739</accession>
<dbReference type="Pfam" id="PF01191">
    <property type="entry name" value="RNA_pol_Rpb5_C"/>
    <property type="match status" value="1"/>
</dbReference>
<dbReference type="HAMAP" id="MF_00025">
    <property type="entry name" value="RNApol_Rpo5_RPB5"/>
    <property type="match status" value="1"/>
</dbReference>
<dbReference type="InterPro" id="IPR000783">
    <property type="entry name" value="RNA_pol_subH/Rpb5_C"/>
</dbReference>
<dbReference type="GO" id="GO:0005665">
    <property type="term" value="C:RNA polymerase II, core complex"/>
    <property type="evidence" value="ECO:0007669"/>
    <property type="project" value="TreeGrafter"/>
</dbReference>
<dbReference type="AlphaFoldDB" id="A0A0W8F739"/>
<comment type="caution">
    <text evidence="4">The sequence shown here is derived from an EMBL/GenBank/DDBJ whole genome shotgun (WGS) entry which is preliminary data.</text>
</comment>
<dbReference type="InterPro" id="IPR014381">
    <property type="entry name" value="Arch_Rpo5/euc_Rpb5"/>
</dbReference>
<keyword evidence="4" id="KW-0808">Transferase</keyword>
<dbReference type="InterPro" id="IPR020608">
    <property type="entry name" value="RNA_pol_subH/Rpb5_CS"/>
</dbReference>
<gene>
    <name evidence="4" type="ORF">ASZ90_013935</name>
</gene>
<reference evidence="4" key="1">
    <citation type="journal article" date="2015" name="Proc. Natl. Acad. Sci. U.S.A.">
        <title>Networks of energetic and metabolic interactions define dynamics in microbial communities.</title>
        <authorList>
            <person name="Embree M."/>
            <person name="Liu J.K."/>
            <person name="Al-Bassam M.M."/>
            <person name="Zengler K."/>
        </authorList>
    </citation>
    <scope>NUCLEOTIDE SEQUENCE</scope>
</reference>
<evidence type="ECO:0000259" key="3">
    <source>
        <dbReference type="Pfam" id="PF01191"/>
    </source>
</evidence>
<dbReference type="GO" id="GO:0042797">
    <property type="term" value="P:tRNA transcription by RNA polymerase III"/>
    <property type="evidence" value="ECO:0007669"/>
    <property type="project" value="TreeGrafter"/>
</dbReference>
<dbReference type="NCBIfam" id="NF007129">
    <property type="entry name" value="PRK09570.1"/>
    <property type="match status" value="1"/>
</dbReference>
<dbReference type="PROSITE" id="PS01110">
    <property type="entry name" value="RNA_POL_H_23KD"/>
    <property type="match status" value="1"/>
</dbReference>
<keyword evidence="4" id="KW-0240">DNA-directed RNA polymerase</keyword>
<dbReference type="PANTHER" id="PTHR10535">
    <property type="entry name" value="DNA-DIRECTED RNA POLYMERASES I, II, AND III SUBUNIT RPABC1"/>
    <property type="match status" value="1"/>
</dbReference>
<dbReference type="GO" id="GO:0005666">
    <property type="term" value="C:RNA polymerase III complex"/>
    <property type="evidence" value="ECO:0007669"/>
    <property type="project" value="TreeGrafter"/>
</dbReference>
<evidence type="ECO:0000313" key="4">
    <source>
        <dbReference type="EMBL" id="KUG16386.1"/>
    </source>
</evidence>
<dbReference type="EC" id="2.7.7.6" evidence="4"/>
<feature type="domain" description="RNA polymerase subunit H/Rpb5 C-terminal" evidence="3">
    <location>
        <begin position="4"/>
        <end position="76"/>
    </location>
</feature>
<protein>
    <submittedName>
        <fullName evidence="4">Dna-directed rna polymerase subunit h</fullName>
        <ecNumber evidence="4">2.7.7.6</ecNumber>
    </submittedName>
</protein>
<keyword evidence="4" id="KW-0548">Nucleotidyltransferase</keyword>
<dbReference type="EMBL" id="LNQE01001501">
    <property type="protein sequence ID" value="KUG16386.1"/>
    <property type="molecule type" value="Genomic_DNA"/>
</dbReference>
<dbReference type="Gene3D" id="3.90.940.20">
    <property type="entry name" value="RPB5-like RNA polymerase subunit"/>
    <property type="match status" value="1"/>
</dbReference>
<dbReference type="SUPFAM" id="SSF55287">
    <property type="entry name" value="RPB5-like RNA polymerase subunit"/>
    <property type="match status" value="1"/>
</dbReference>
<dbReference type="GO" id="GO:0006366">
    <property type="term" value="P:transcription by RNA polymerase II"/>
    <property type="evidence" value="ECO:0007669"/>
    <property type="project" value="TreeGrafter"/>
</dbReference>
<dbReference type="GO" id="GO:0005736">
    <property type="term" value="C:RNA polymerase I complex"/>
    <property type="evidence" value="ECO:0007669"/>
    <property type="project" value="TreeGrafter"/>
</dbReference>
<organism evidence="4">
    <name type="scientific">hydrocarbon metagenome</name>
    <dbReference type="NCBI Taxonomy" id="938273"/>
    <lineage>
        <taxon>unclassified sequences</taxon>
        <taxon>metagenomes</taxon>
        <taxon>ecological metagenomes</taxon>
    </lineage>
</organism>
<dbReference type="GO" id="GO:0003899">
    <property type="term" value="F:DNA-directed RNA polymerase activity"/>
    <property type="evidence" value="ECO:0007669"/>
    <property type="project" value="UniProtKB-EC"/>
</dbReference>
<evidence type="ECO:0000256" key="1">
    <source>
        <dbReference type="ARBA" id="ARBA00023163"/>
    </source>
</evidence>
<dbReference type="PANTHER" id="PTHR10535:SF0">
    <property type="entry name" value="DNA-DIRECTED RNA POLYMERASES I, II, AND III SUBUNIT RPABC1"/>
    <property type="match status" value="1"/>
</dbReference>
<name>A0A0W8F739_9ZZZZ</name>
<evidence type="ECO:0000256" key="2">
    <source>
        <dbReference type="ARBA" id="ARBA00025765"/>
    </source>
</evidence>
<sequence length="78" mass="8648">MTKFAVKDHEMVPEHILLTPEEGLDVLKEFGIGAPQLPKIHISDPAAKEIGAKVGDIIKIIRKSTTAKHSTFYRLVID</sequence>
<comment type="similarity">
    <text evidence="2">Belongs to the archaeal Rpo5/eukaryotic RPB5 RNA polymerase subunit family.</text>
</comment>
<dbReference type="GO" id="GO:0003677">
    <property type="term" value="F:DNA binding"/>
    <property type="evidence" value="ECO:0007669"/>
    <property type="project" value="InterPro"/>
</dbReference>
<dbReference type="InterPro" id="IPR035913">
    <property type="entry name" value="RPB5-like_sf"/>
</dbReference>
<keyword evidence="1" id="KW-0804">Transcription</keyword>
<dbReference type="GO" id="GO:0006362">
    <property type="term" value="P:transcription elongation by RNA polymerase I"/>
    <property type="evidence" value="ECO:0007669"/>
    <property type="project" value="TreeGrafter"/>
</dbReference>
<proteinExistence type="inferred from homology"/>